<reference evidence="3 4" key="3">
    <citation type="submission" date="2019-03" db="EMBL/GenBank/DDBJ databases">
        <title>Genomic Encyclopedia of Type Strains, Phase IV (KMG-IV): sequencing the most valuable type-strain genomes for metagenomic binning, comparative biology and taxonomic classification.</title>
        <authorList>
            <person name="Goeker M."/>
        </authorList>
    </citation>
    <scope>NUCLEOTIDE SEQUENCE [LARGE SCALE GENOMIC DNA]</scope>
    <source>
        <strain evidence="3 4">DSM 103236</strain>
    </source>
</reference>
<protein>
    <recommendedName>
        <fullName evidence="1">Novel STAND NTPase 3 domain-containing protein</fullName>
    </recommendedName>
</protein>
<feature type="domain" description="Novel STAND NTPase 3" evidence="1">
    <location>
        <begin position="186"/>
        <end position="302"/>
    </location>
</feature>
<dbReference type="Proteomes" id="UP000622648">
    <property type="component" value="Unassembled WGS sequence"/>
</dbReference>
<reference evidence="2" key="1">
    <citation type="journal article" date="2014" name="Int. J. Syst. Evol. Microbiol.">
        <title>Complete genome of a new Firmicutes species belonging to the dominant human colonic microbiota ('Ruminococcus bicirculans') reveals two chromosomes and a selective capacity to utilize plant glucans.</title>
        <authorList>
            <consortium name="NISC Comparative Sequencing Program"/>
            <person name="Wegmann U."/>
            <person name="Louis P."/>
            <person name="Goesmann A."/>
            <person name="Henrissat B."/>
            <person name="Duncan S.H."/>
            <person name="Flint H.J."/>
        </authorList>
    </citation>
    <scope>NUCLEOTIDE SEQUENCE</scope>
    <source>
        <strain evidence="2">CGMCC 1.15644</strain>
    </source>
</reference>
<reference evidence="5" key="2">
    <citation type="journal article" date="2019" name="Int. J. Syst. Evol. Microbiol.">
        <title>The Global Catalogue of Microorganisms (GCM) 10K type strain sequencing project: providing services to taxonomists for standard genome sequencing and annotation.</title>
        <authorList>
            <consortium name="The Broad Institute Genomics Platform"/>
            <consortium name="The Broad Institute Genome Sequencing Center for Infectious Disease"/>
            <person name="Wu L."/>
            <person name="Ma J."/>
        </authorList>
    </citation>
    <scope>NUCLEOTIDE SEQUENCE [LARGE SCALE GENOMIC DNA]</scope>
    <source>
        <strain evidence="5">CGMCC 1.15644</strain>
    </source>
</reference>
<dbReference type="InterPro" id="IPR049050">
    <property type="entry name" value="nSTAND3"/>
</dbReference>
<sequence length="1216" mass="138736">MIGTTVAITYVATKFLDQFIKEEGYGRLKLFFFPKDRYYKRLLRLISDVTDEYAAKDPVKYQDKISFYHSPVVFKMLSNHVLFKEANMSEVNATLEKNPNVLKPSAGEVNKFFELFYTRAKANPKLKKIFIEEHYKPQIFEISAAVDRIEKHVENTSAEITQIKSQLDTIVDQQQPIQRPVITSDYLPSPEEDKLEKLLADKEVLLLSGVSFCGKSQLAKTIAERFIQNGYRYQGGADVGDADRFLRNPGGKHIFLLEDPFGHNIESESKVNLRKVQELLKNKTPGNKIIITTRSEVLTGANGVATVDDCALEGNNWIELKFRGRAFLEEAWGKMSHAVPENCKGLINKYLNTAPEHQLLQIGQLAHLGRLPGRSLEGKSLEILLHLAQADAKQLAIDIKARGKVSSKLYKVLGLAASTIVPVRLEDLAYILAEDDQCPAFLKEQTFKRSKRSNQVSFPKYQNEYTLNPEDRTELTFFIERGYIQLNQNEITFRHPTYQEASKYLLTETPVLEVKESSEKVKRTLASLNTNSATYIASQLSSIYDATNQEGLKAELLDVAYQEATNSIFPSVRDWVLKFLLEHISANNEQVQEGIYHLIDEDMSSSDIFWSGNTPFYSDCSRSFFEEDEYNEAETKAAIADLSTDKEQSSLTLWSIVNLLSRHDFPVTDFPNKEGILQILNAPETFIRSTMANIVLKRTPALSANIIDQIFSDPNPWVVVEGIKGTILGYPHHSQAERERLVQLIQKSLNNNFVIARIRTFLSSFGIDYGIEHIDWENIEDQNKQPMWELWGDIFPTFMENMPINVEINNSGRFDVTLNESKKYLKNTEAGFRVAEAFYKWVDNRVSAGKFLDTYEMGIVSFLLDIVDDHQKRLPLFQKILQYPKTNLMLYSVSWAISDWEILSGAEKQIILDLFSSGRIDQRWIIATAITRSHVPTEIQQLIFGKDDFLDLPPNEIIAKIPSQLLSDALEIFIGQSHLISGLGISHTRNEKWQKIIEEVLKNGLNPNFELCLGEFILHVINGPAREWSDNYKNIWKTMCAQESLLDQLSDALILENAKSNPSIPPSTYLWQELIFAYTQAGEVDRLADKVIVVIEALQRFEADDIIEFFKGEFMDCIVNRCPLDLCILSVLVAHSKTDLIPIEVLDELAEEVKKLSVEHNIRLEISIDFIKKMVPKLIGHPAHEVLTQLSNKIYEIGTAWVHSHRYEKEINGWIS</sequence>
<dbReference type="EMBL" id="BMJO01000001">
    <property type="protein sequence ID" value="GGE44685.1"/>
    <property type="molecule type" value="Genomic_DNA"/>
</dbReference>
<dbReference type="AlphaFoldDB" id="A0A4R2HM01"/>
<keyword evidence="5" id="KW-1185">Reference proteome</keyword>
<evidence type="ECO:0000313" key="5">
    <source>
        <dbReference type="Proteomes" id="UP000622648"/>
    </source>
</evidence>
<reference evidence="2" key="4">
    <citation type="submission" date="2024-05" db="EMBL/GenBank/DDBJ databases">
        <authorList>
            <person name="Sun Q."/>
            <person name="Zhou Y."/>
        </authorList>
    </citation>
    <scope>NUCLEOTIDE SEQUENCE</scope>
    <source>
        <strain evidence="2">CGMCC 1.15644</strain>
    </source>
</reference>
<dbReference type="Proteomes" id="UP000295684">
    <property type="component" value="Unassembled WGS sequence"/>
</dbReference>
<evidence type="ECO:0000313" key="3">
    <source>
        <dbReference type="EMBL" id="TCO30755.1"/>
    </source>
</evidence>
<gene>
    <name evidence="3" type="ORF">EV200_101193</name>
    <name evidence="2" type="ORF">GCM10011413_08500</name>
</gene>
<proteinExistence type="predicted"/>
<dbReference type="Pfam" id="PF20720">
    <property type="entry name" value="nSTAND3"/>
    <property type="match status" value="1"/>
</dbReference>
<organism evidence="3 4">
    <name type="scientific">Pedobacter psychrotolerans</name>
    <dbReference type="NCBI Taxonomy" id="1843235"/>
    <lineage>
        <taxon>Bacteria</taxon>
        <taxon>Pseudomonadati</taxon>
        <taxon>Bacteroidota</taxon>
        <taxon>Sphingobacteriia</taxon>
        <taxon>Sphingobacteriales</taxon>
        <taxon>Sphingobacteriaceae</taxon>
        <taxon>Pedobacter</taxon>
    </lineage>
</organism>
<evidence type="ECO:0000313" key="4">
    <source>
        <dbReference type="Proteomes" id="UP000295684"/>
    </source>
</evidence>
<evidence type="ECO:0000259" key="1">
    <source>
        <dbReference type="Pfam" id="PF20720"/>
    </source>
</evidence>
<dbReference type="EMBL" id="SLWO01000001">
    <property type="protein sequence ID" value="TCO30755.1"/>
    <property type="molecule type" value="Genomic_DNA"/>
</dbReference>
<evidence type="ECO:0000313" key="2">
    <source>
        <dbReference type="EMBL" id="GGE44685.1"/>
    </source>
</evidence>
<comment type="caution">
    <text evidence="3">The sequence shown here is derived from an EMBL/GenBank/DDBJ whole genome shotgun (WGS) entry which is preliminary data.</text>
</comment>
<name>A0A4R2HM01_9SPHI</name>
<accession>A0A4R2HM01</accession>